<feature type="transmembrane region" description="Helical" evidence="3">
    <location>
        <begin position="113"/>
        <end position="134"/>
    </location>
</feature>
<evidence type="ECO:0000256" key="2">
    <source>
        <dbReference type="ARBA" id="ARBA00023027"/>
    </source>
</evidence>
<keyword evidence="6" id="KW-1185">Reference proteome</keyword>
<keyword evidence="2" id="KW-0520">NAD</keyword>
<dbReference type="InParanoid" id="A0A7G1G9Q2"/>
<organism evidence="5 6">
    <name type="scientific">Tepiditoga spiralis</name>
    <dbReference type="NCBI Taxonomy" id="2108365"/>
    <lineage>
        <taxon>Bacteria</taxon>
        <taxon>Thermotogati</taxon>
        <taxon>Thermotogota</taxon>
        <taxon>Thermotogae</taxon>
        <taxon>Petrotogales</taxon>
        <taxon>Petrotogaceae</taxon>
        <taxon>Tepiditoga</taxon>
    </lineage>
</organism>
<accession>A0A7G1G9Q2</accession>
<keyword evidence="3" id="KW-0812">Transmembrane</keyword>
<dbReference type="Pfam" id="PF01761">
    <property type="entry name" value="DHQ_synthase"/>
    <property type="match status" value="1"/>
</dbReference>
<dbReference type="KEGG" id="ocy:OSSY52_18380"/>
<gene>
    <name evidence="5" type="ORF">OSSY52_18380</name>
</gene>
<dbReference type="PANTHER" id="PTHR43622">
    <property type="entry name" value="3-DEHYDROQUINATE SYNTHASE"/>
    <property type="match status" value="1"/>
</dbReference>
<sequence length="335" mass="39328">MKFLKNLILSKNIKSDINVFIKENFHEKIIDNYDEKEDVLFIVDTKLRNFLKIKNNIKFIKGGEEAKYLDKYLDLCQTIEKNKFNIVIGIGGGSLMDLIGYTLNTLNHNIKKIILIPTTLTSMIFPPISGFFGIDMNFKRDYLKVFGYVNEVYIDQSFLSLLSKQSLKKQFFCSYILGTYFDSNLSKLSLHYSKNFDNTDLEEFLINSIKNSMKFYKDNYEIPGYNLIKYFIKNPIEINNKFFEIYSSIFLLLSYISYIEGLISLEEFKMILNDTNEFGVFNKKIILNMKNNYINDYVTDIIPGKNKNTLKYFSVNEINIYIDDFINFIRGEKVG</sequence>
<dbReference type="InterPro" id="IPR050071">
    <property type="entry name" value="Dehydroquinate_synthase"/>
</dbReference>
<dbReference type="AlphaFoldDB" id="A0A7G1G9Q2"/>
<evidence type="ECO:0000259" key="4">
    <source>
        <dbReference type="Pfam" id="PF01761"/>
    </source>
</evidence>
<dbReference type="PANTHER" id="PTHR43622:SF1">
    <property type="entry name" value="3-DEHYDROQUINATE SYNTHASE"/>
    <property type="match status" value="1"/>
</dbReference>
<reference evidence="5 6" key="1">
    <citation type="submission" date="2018-06" db="EMBL/GenBank/DDBJ databases">
        <title>Genome sequencing of Oceanotoga sp. sy52.</title>
        <authorList>
            <person name="Mori K."/>
        </authorList>
    </citation>
    <scope>NUCLEOTIDE SEQUENCE [LARGE SCALE GENOMIC DNA]</scope>
    <source>
        <strain evidence="6">sy52</strain>
    </source>
</reference>
<protein>
    <recommendedName>
        <fullName evidence="4">3-dehydroquinate synthase N-terminal domain-containing protein</fullName>
    </recommendedName>
</protein>
<evidence type="ECO:0000313" key="6">
    <source>
        <dbReference type="Proteomes" id="UP000516361"/>
    </source>
</evidence>
<dbReference type="SUPFAM" id="SSF56796">
    <property type="entry name" value="Dehydroquinate synthase-like"/>
    <property type="match status" value="1"/>
</dbReference>
<dbReference type="Gene3D" id="3.40.50.1970">
    <property type="match status" value="1"/>
</dbReference>
<keyword evidence="3" id="KW-1133">Transmembrane helix</keyword>
<dbReference type="GO" id="GO:0003856">
    <property type="term" value="F:3-dehydroquinate synthase activity"/>
    <property type="evidence" value="ECO:0007669"/>
    <property type="project" value="TreeGrafter"/>
</dbReference>
<dbReference type="EMBL" id="AP018712">
    <property type="protein sequence ID" value="BBE31697.1"/>
    <property type="molecule type" value="Genomic_DNA"/>
</dbReference>
<dbReference type="Proteomes" id="UP000516361">
    <property type="component" value="Chromosome"/>
</dbReference>
<evidence type="ECO:0000256" key="3">
    <source>
        <dbReference type="SAM" id="Phobius"/>
    </source>
</evidence>
<keyword evidence="1" id="KW-0479">Metal-binding</keyword>
<feature type="domain" description="3-dehydroquinate synthase N-terminal" evidence="4">
    <location>
        <begin position="60"/>
        <end position="168"/>
    </location>
</feature>
<feature type="transmembrane region" description="Helical" evidence="3">
    <location>
        <begin position="84"/>
        <end position="101"/>
    </location>
</feature>
<dbReference type="GO" id="GO:0046872">
    <property type="term" value="F:metal ion binding"/>
    <property type="evidence" value="ECO:0007669"/>
    <property type="project" value="UniProtKB-KW"/>
</dbReference>
<evidence type="ECO:0000256" key="1">
    <source>
        <dbReference type="ARBA" id="ARBA00022723"/>
    </source>
</evidence>
<proteinExistence type="predicted"/>
<dbReference type="InterPro" id="IPR030960">
    <property type="entry name" value="DHQS/DOIS_N"/>
</dbReference>
<evidence type="ECO:0000313" key="5">
    <source>
        <dbReference type="EMBL" id="BBE31697.1"/>
    </source>
</evidence>
<keyword evidence="3" id="KW-0472">Membrane</keyword>
<name>A0A7G1G9Q2_9BACT</name>